<dbReference type="GeneID" id="54279487"/>
<evidence type="ECO:0000313" key="2">
    <source>
        <dbReference type="EMBL" id="KAF2014918.1"/>
    </source>
</evidence>
<keyword evidence="3" id="KW-1185">Reference proteome</keyword>
<feature type="region of interest" description="Disordered" evidence="1">
    <location>
        <begin position="631"/>
        <end position="653"/>
    </location>
</feature>
<gene>
    <name evidence="2" type="ORF">BU24DRAFT_224005</name>
</gene>
<organism evidence="2 3">
    <name type="scientific">Aaosphaeria arxii CBS 175.79</name>
    <dbReference type="NCBI Taxonomy" id="1450172"/>
    <lineage>
        <taxon>Eukaryota</taxon>
        <taxon>Fungi</taxon>
        <taxon>Dikarya</taxon>
        <taxon>Ascomycota</taxon>
        <taxon>Pezizomycotina</taxon>
        <taxon>Dothideomycetes</taxon>
        <taxon>Pleosporomycetidae</taxon>
        <taxon>Pleosporales</taxon>
        <taxon>Pleosporales incertae sedis</taxon>
        <taxon>Aaosphaeria</taxon>
    </lineage>
</organism>
<dbReference type="Proteomes" id="UP000799778">
    <property type="component" value="Unassembled WGS sequence"/>
</dbReference>
<feature type="region of interest" description="Disordered" evidence="1">
    <location>
        <begin position="564"/>
        <end position="618"/>
    </location>
</feature>
<evidence type="ECO:0000313" key="3">
    <source>
        <dbReference type="Proteomes" id="UP000799778"/>
    </source>
</evidence>
<dbReference type="AlphaFoldDB" id="A0A6A5XNU9"/>
<dbReference type="OrthoDB" id="5242988at2759"/>
<sequence length="712" mass="79270">MVKPLPLVQVSHVLQHCNEQSVECFAMTGVEFHFLTKQWDFPKVISDLTRLCIKLFLVSSEFKVELRGSVSQDYMQRGKDLFAGLIESARPAASCVSEPDSLTQCSQPAEAQTASYHHQPDFLALDPVEDAVALVTWHQFLLPEFPLIAKQSPIRGRYSVSLVAQVKDNTKHLIIRFRSSENQSNACRDFIRKRVEEICKEHGRVHFPVQFSQGTLVRLLGTAPSHNDSDDPSTDQKFAHHRRFWQTPGMGASIGLSQCPKISATLGGYILVDGRLFMLSVDHFISKCGCPNKTTSVRSPAHSDAQELKKQVEERLQDINSRLSRNGETEINLSNYSQVIDRHTQMEIDLYERFRRELMQDESRFNFGHVHRRSGDGSPPTRPAAIPVTPGEVRRTDWSLTEVTERARVGQNAHRHSRMSVPTLEDLRSEVMKPEGTGALVTTTANVRGGEAVHYVGTTSGLRPGRVNPAITLYGTEGGEISHEWTIAVEGNAKLNSEAFSGDSGAWIMNDDNELLGHLWGWDGGLLWFTPIADVFQDIREHLNAASVTLRDDRLRLNSQGLISRGEGCSETNNEQLEEQGTKMARPNPSPSPSPMRNLLSPTDAEDKGRKRSSSVGSDLSIFSLPSLGSSSSMSSITEGNSPQVPGSPCSFTAFDDIGDSEIVSQKLPPTDESCDWYDVRQDAELKDEEFSREDTLELTLRPRRVVGIKTF</sequence>
<proteinExistence type="predicted"/>
<name>A0A6A5XNU9_9PLEO</name>
<reference evidence="2" key="1">
    <citation type="journal article" date="2020" name="Stud. Mycol.">
        <title>101 Dothideomycetes genomes: a test case for predicting lifestyles and emergence of pathogens.</title>
        <authorList>
            <person name="Haridas S."/>
            <person name="Albert R."/>
            <person name="Binder M."/>
            <person name="Bloem J."/>
            <person name="Labutti K."/>
            <person name="Salamov A."/>
            <person name="Andreopoulos B."/>
            <person name="Baker S."/>
            <person name="Barry K."/>
            <person name="Bills G."/>
            <person name="Bluhm B."/>
            <person name="Cannon C."/>
            <person name="Castanera R."/>
            <person name="Culley D."/>
            <person name="Daum C."/>
            <person name="Ezra D."/>
            <person name="Gonzalez J."/>
            <person name="Henrissat B."/>
            <person name="Kuo A."/>
            <person name="Liang C."/>
            <person name="Lipzen A."/>
            <person name="Lutzoni F."/>
            <person name="Magnuson J."/>
            <person name="Mondo S."/>
            <person name="Nolan M."/>
            <person name="Ohm R."/>
            <person name="Pangilinan J."/>
            <person name="Park H.-J."/>
            <person name="Ramirez L."/>
            <person name="Alfaro M."/>
            <person name="Sun H."/>
            <person name="Tritt A."/>
            <person name="Yoshinaga Y."/>
            <person name="Zwiers L.-H."/>
            <person name="Turgeon B."/>
            <person name="Goodwin S."/>
            <person name="Spatafora J."/>
            <person name="Crous P."/>
            <person name="Grigoriev I."/>
        </authorList>
    </citation>
    <scope>NUCLEOTIDE SEQUENCE</scope>
    <source>
        <strain evidence="2">CBS 175.79</strain>
    </source>
</reference>
<accession>A0A6A5XNU9</accession>
<dbReference type="EMBL" id="ML978070">
    <property type="protein sequence ID" value="KAF2014918.1"/>
    <property type="molecule type" value="Genomic_DNA"/>
</dbReference>
<protein>
    <submittedName>
        <fullName evidence="2">Uncharacterized protein</fullName>
    </submittedName>
</protein>
<dbReference type="RefSeq" id="XP_033383257.1">
    <property type="nucleotide sequence ID" value="XM_033522090.1"/>
</dbReference>
<evidence type="ECO:0000256" key="1">
    <source>
        <dbReference type="SAM" id="MobiDB-lite"/>
    </source>
</evidence>